<dbReference type="Proteomes" id="UP000178129">
    <property type="component" value="Unassembled WGS sequence"/>
</dbReference>
<proteinExistence type="predicted"/>
<keyword evidence="2" id="KW-1133">Transmembrane helix</keyword>
<dbReference type="EMBL" id="FJUW01000014">
    <property type="protein sequence ID" value="CZS98305.1"/>
    <property type="molecule type" value="Genomic_DNA"/>
</dbReference>
<protein>
    <submittedName>
        <fullName evidence="3">Uncharacterized protein</fullName>
    </submittedName>
</protein>
<feature type="compositionally biased region" description="Low complexity" evidence="1">
    <location>
        <begin position="128"/>
        <end position="193"/>
    </location>
</feature>
<accession>A0A1E1KJT9</accession>
<feature type="region of interest" description="Disordered" evidence="1">
    <location>
        <begin position="263"/>
        <end position="294"/>
    </location>
</feature>
<dbReference type="AlphaFoldDB" id="A0A1E1KJT9"/>
<reference evidence="4" key="1">
    <citation type="submission" date="2016-03" db="EMBL/GenBank/DDBJ databases">
        <authorList>
            <person name="Ploux O."/>
        </authorList>
    </citation>
    <scope>NUCLEOTIDE SEQUENCE [LARGE SCALE GENOMIC DNA]</scope>
    <source>
        <strain evidence="4">UK7</strain>
    </source>
</reference>
<dbReference type="InParanoid" id="A0A1E1KJT9"/>
<name>A0A1E1KJT9_9HELO</name>
<keyword evidence="2" id="KW-0812">Transmembrane</keyword>
<evidence type="ECO:0000256" key="1">
    <source>
        <dbReference type="SAM" id="MobiDB-lite"/>
    </source>
</evidence>
<comment type="caution">
    <text evidence="3">The sequence shown here is derived from an EMBL/GenBank/DDBJ whole genome shotgun (WGS) entry which is preliminary data.</text>
</comment>
<organism evidence="3 4">
    <name type="scientific">Rhynchosporium graminicola</name>
    <dbReference type="NCBI Taxonomy" id="2792576"/>
    <lineage>
        <taxon>Eukaryota</taxon>
        <taxon>Fungi</taxon>
        <taxon>Dikarya</taxon>
        <taxon>Ascomycota</taxon>
        <taxon>Pezizomycotina</taxon>
        <taxon>Leotiomycetes</taxon>
        <taxon>Helotiales</taxon>
        <taxon>Ploettnerulaceae</taxon>
        <taxon>Rhynchosporium</taxon>
    </lineage>
</organism>
<gene>
    <name evidence="3" type="ORF">RCO7_08950</name>
</gene>
<keyword evidence="4" id="KW-1185">Reference proteome</keyword>
<dbReference type="STRING" id="914237.A0A1E1KJT9"/>
<evidence type="ECO:0000256" key="2">
    <source>
        <dbReference type="SAM" id="Phobius"/>
    </source>
</evidence>
<keyword evidence="2" id="KW-0472">Membrane</keyword>
<feature type="transmembrane region" description="Helical" evidence="2">
    <location>
        <begin position="236"/>
        <end position="256"/>
    </location>
</feature>
<feature type="region of interest" description="Disordered" evidence="1">
    <location>
        <begin position="121"/>
        <end position="197"/>
    </location>
</feature>
<evidence type="ECO:0000313" key="4">
    <source>
        <dbReference type="Proteomes" id="UP000178129"/>
    </source>
</evidence>
<evidence type="ECO:0000313" key="3">
    <source>
        <dbReference type="EMBL" id="CZS98305.1"/>
    </source>
</evidence>
<sequence>MDTFETSGTILSRADVVLTNLFLNPPKTGANGPDNTEFSIGTQQQLRWKTNITSYDLMLYQQLGCGDKSCINGPFLIADNLTNETKSWDWQVTTGSLTLKPTNTFFLRVRDAKDESNLFDSSTLDFTSSGPAGGDSPSAPSVTTSSTPSPKLSSTPIPKPTSPVSTKPTTTIAVTTSSTPSASVSRASSTSVPPASPTIFISSTTIADPTSISTALPTSTAIPAPPKGGSSPATKVGIAIGVTLLVVIAIFLGWYVNRRRKARSRKSSLQTSETPSPADPAQLSGPHELHVPGWGEQRPIVPFTPRELHGNGKFDAVKGVRELEAWEKPGELGNRNLDDFEGMRELEAWDKPGELGDVKLDDFEYVRELETWERPGELGNRNLDDFEGVRELEARERPAELGDWRRSGIKSGIYELES</sequence>